<dbReference type="InterPro" id="IPR036318">
    <property type="entry name" value="FAD-bd_PCMH-like_sf"/>
</dbReference>
<keyword evidence="3" id="KW-0285">Flavoprotein</keyword>
<dbReference type="FunFam" id="3.30.465.10:FF:000001">
    <property type="entry name" value="D-2-hydroxyglutarate dehydrogenase, mitochondrial"/>
    <property type="match status" value="1"/>
</dbReference>
<keyword evidence="5" id="KW-0560">Oxidoreductase</keyword>
<keyword evidence="4" id="KW-0274">FAD</keyword>
<dbReference type="GO" id="GO:0051990">
    <property type="term" value="F:(R)-2-hydroxyglutarate dehydrogenase activity"/>
    <property type="evidence" value="ECO:0007669"/>
    <property type="project" value="UniProtKB-EC"/>
</dbReference>
<comment type="catalytic activity">
    <reaction evidence="9">
        <text>(R)-malate + A = oxaloacetate + AH2</text>
        <dbReference type="Rhea" id="RHEA:67460"/>
        <dbReference type="ChEBI" id="CHEBI:13193"/>
        <dbReference type="ChEBI" id="CHEBI:15588"/>
        <dbReference type="ChEBI" id="CHEBI:16452"/>
        <dbReference type="ChEBI" id="CHEBI:17499"/>
    </reaction>
    <physiologicalReaction direction="left-to-right" evidence="9">
        <dbReference type="Rhea" id="RHEA:67461"/>
    </physiologicalReaction>
</comment>
<dbReference type="Gene3D" id="3.30.465.10">
    <property type="match status" value="1"/>
</dbReference>
<evidence type="ECO:0000256" key="8">
    <source>
        <dbReference type="ARBA" id="ARBA00045410"/>
    </source>
</evidence>
<dbReference type="InterPro" id="IPR016166">
    <property type="entry name" value="FAD-bd_PCMH"/>
</dbReference>
<dbReference type="InterPro" id="IPR004113">
    <property type="entry name" value="FAD-bd_oxidored_4_C"/>
</dbReference>
<evidence type="ECO:0000256" key="4">
    <source>
        <dbReference type="ARBA" id="ARBA00022827"/>
    </source>
</evidence>
<dbReference type="InterPro" id="IPR016167">
    <property type="entry name" value="FAD-bd_PCMH_sub1"/>
</dbReference>
<evidence type="ECO:0000256" key="1">
    <source>
        <dbReference type="ARBA" id="ARBA00001974"/>
    </source>
</evidence>
<evidence type="ECO:0000256" key="5">
    <source>
        <dbReference type="ARBA" id="ARBA00023002"/>
    </source>
</evidence>
<evidence type="ECO:0000256" key="9">
    <source>
        <dbReference type="ARBA" id="ARBA00049267"/>
    </source>
</evidence>
<dbReference type="InterPro" id="IPR016169">
    <property type="entry name" value="FAD-bd_PCMH_sub2"/>
</dbReference>
<evidence type="ECO:0000259" key="10">
    <source>
        <dbReference type="PROSITE" id="PS51387"/>
    </source>
</evidence>
<dbReference type="InterPro" id="IPR051264">
    <property type="entry name" value="FAD-oxidored/transferase_4"/>
</dbReference>
<proteinExistence type="inferred from homology"/>
<dbReference type="GO" id="GO:0071949">
    <property type="term" value="F:FAD binding"/>
    <property type="evidence" value="ECO:0007669"/>
    <property type="project" value="InterPro"/>
</dbReference>
<organism evidence="11 12">
    <name type="scientific">Eptatretus burgeri</name>
    <name type="common">Inshore hagfish</name>
    <dbReference type="NCBI Taxonomy" id="7764"/>
    <lineage>
        <taxon>Eukaryota</taxon>
        <taxon>Metazoa</taxon>
        <taxon>Chordata</taxon>
        <taxon>Craniata</taxon>
        <taxon>Vertebrata</taxon>
        <taxon>Cyclostomata</taxon>
        <taxon>Myxini</taxon>
        <taxon>Myxiniformes</taxon>
        <taxon>Myxinidae</taxon>
        <taxon>Eptatretinae</taxon>
        <taxon>Eptatretus</taxon>
    </lineage>
</organism>
<dbReference type="Gene3D" id="3.30.70.2190">
    <property type="match status" value="1"/>
</dbReference>
<dbReference type="AlphaFoldDB" id="A0A8C4NI36"/>
<evidence type="ECO:0000256" key="7">
    <source>
        <dbReference type="ARBA" id="ARBA00039639"/>
    </source>
</evidence>
<dbReference type="OMA" id="YNEDWMR"/>
<evidence type="ECO:0000256" key="2">
    <source>
        <dbReference type="ARBA" id="ARBA00008000"/>
    </source>
</evidence>
<dbReference type="Gene3D" id="1.10.45.10">
    <property type="entry name" value="Vanillyl-alcohol Oxidase, Chain A, domain 4"/>
    <property type="match status" value="1"/>
</dbReference>
<comment type="cofactor">
    <cofactor evidence="1">
        <name>FAD</name>
        <dbReference type="ChEBI" id="CHEBI:57692"/>
    </cofactor>
</comment>
<evidence type="ECO:0000256" key="6">
    <source>
        <dbReference type="ARBA" id="ARBA00039003"/>
    </source>
</evidence>
<dbReference type="GO" id="GO:0005739">
    <property type="term" value="C:mitochondrion"/>
    <property type="evidence" value="ECO:0007669"/>
    <property type="project" value="TreeGrafter"/>
</dbReference>
<name>A0A8C4NI36_EPTBU</name>
<evidence type="ECO:0000313" key="11">
    <source>
        <dbReference type="Ensembl" id="ENSEBUP00000004555.1"/>
    </source>
</evidence>
<feature type="domain" description="FAD-binding PCMH-type" evidence="10">
    <location>
        <begin position="109"/>
        <end position="288"/>
    </location>
</feature>
<dbReference type="EC" id="1.1.99.39" evidence="6"/>
<comment type="function">
    <text evidence="8">Catalyzes the oxidation of D-2-hydroxyglutarate (D-2-HG) to alpha-ketoglutarate. Also catalyzes the oxidation of other D-2-hydroxyacids, such as D-malate (D-MAL) and D-lactate (D-LAC). Exhibits high activities towards D-2-HG and D-MAL but a very weak activity towards D-LAC.</text>
</comment>
<evidence type="ECO:0000256" key="3">
    <source>
        <dbReference type="ARBA" id="ARBA00022630"/>
    </source>
</evidence>
<dbReference type="PROSITE" id="PS51387">
    <property type="entry name" value="FAD_PCMH"/>
    <property type="match status" value="1"/>
</dbReference>
<dbReference type="SUPFAM" id="SSF55103">
    <property type="entry name" value="FAD-linked oxidases, C-terminal domain"/>
    <property type="match status" value="1"/>
</dbReference>
<dbReference type="InterPro" id="IPR016171">
    <property type="entry name" value="Vanillyl_alc_oxidase_C-sub2"/>
</dbReference>
<dbReference type="Gene3D" id="3.30.70.2740">
    <property type="match status" value="1"/>
</dbReference>
<dbReference type="Proteomes" id="UP000694388">
    <property type="component" value="Unplaced"/>
</dbReference>
<dbReference type="FunFam" id="1.10.45.10:FF:000001">
    <property type="entry name" value="D-lactate dehydrogenase mitochondrial"/>
    <property type="match status" value="1"/>
</dbReference>
<dbReference type="InterPro" id="IPR006094">
    <property type="entry name" value="Oxid_FAD_bind_N"/>
</dbReference>
<dbReference type="InterPro" id="IPR016164">
    <property type="entry name" value="FAD-linked_Oxase-like_C"/>
</dbReference>
<evidence type="ECO:0000313" key="12">
    <source>
        <dbReference type="Proteomes" id="UP000694388"/>
    </source>
</evidence>
<dbReference type="Pfam" id="PF02913">
    <property type="entry name" value="FAD-oxidase_C"/>
    <property type="match status" value="1"/>
</dbReference>
<accession>A0A8C4NI36</accession>
<dbReference type="FunFam" id="3.30.70.2190:FF:000001">
    <property type="entry name" value="D-2-hydroxyglutarate dehydrogenase mitochondrial"/>
    <property type="match status" value="1"/>
</dbReference>
<comment type="similarity">
    <text evidence="2">Belongs to the FAD-binding oxidoreductase/transferase type 4 family.</text>
</comment>
<dbReference type="FunFam" id="3.30.43.10:FF:000011">
    <property type="entry name" value="D-lactate dehydrogenase (Cytochrome)"/>
    <property type="match status" value="1"/>
</dbReference>
<dbReference type="Pfam" id="PF01565">
    <property type="entry name" value="FAD_binding_4"/>
    <property type="match status" value="1"/>
</dbReference>
<reference evidence="11" key="2">
    <citation type="submission" date="2025-09" db="UniProtKB">
        <authorList>
            <consortium name="Ensembl"/>
        </authorList>
    </citation>
    <scope>IDENTIFICATION</scope>
</reference>
<reference evidence="11" key="1">
    <citation type="submission" date="2025-08" db="UniProtKB">
        <authorList>
            <consortium name="Ensembl"/>
        </authorList>
    </citation>
    <scope>IDENTIFICATION</scope>
</reference>
<keyword evidence="12" id="KW-1185">Reference proteome</keyword>
<protein>
    <recommendedName>
        <fullName evidence="7">D-2-hydroxyglutarate dehydrogenase, mitochondrial</fullName>
        <ecNumber evidence="6">1.1.99.39</ecNumber>
    </recommendedName>
</protein>
<sequence length="535" mass="58966">MLPLLMSRSLWNLRHRYPLTRRQIFRHLALPNGGGEFQSGEKTLVMQEETEKQTARQMYVDIGASTITRLPFATLEPEDIAFFQQLLPNRALTDPDVLASANVDWLQNVQGLSQILLRPQTVEEVSLILRHCHLRGLAITPQGGKTGLVGGGVPIFDEVIVSMALMNHIIDFDDWQGVLVCEAGCILESLMQYVEKRGRVIPLDLGSKGSCQIGGVVSTNAGGLRFIRYGSLRSNVLGLQAVLADGQVLDLMTQLRKDNTGYDLKQLMIGSEGTLGVVTSVTLLCPPMPVGVSLAYLGCTGFPGVLATLCAARSRLGERLSAIEFFDHQCAHLVHTHLGLNPPISGEFPFYVVVEMVDSDSHEDNEKISAFFEEVMEEGHVADGTIATTPGKVKTLWAYRERIPEAILRDGHVIKYDICVSINMMYDIVTATRQRFADRIKNTLGYGHLGDGNLHLNISLTTPDPTLHSDLNDFIYGWTAKHRGSVSAEHGLGVLKRHAIGYSKSSDAIALMRRLKNMMDPKGILNPYKVLPSEL</sequence>
<dbReference type="Ensembl" id="ENSEBUT00000004993.1">
    <property type="protein sequence ID" value="ENSEBUP00000004555.1"/>
    <property type="gene ID" value="ENSEBUG00000003166.1"/>
</dbReference>
<dbReference type="PANTHER" id="PTHR43716">
    <property type="entry name" value="D-2-HYDROXYGLUTARATE DEHYDROGENASE, MITOCHONDRIAL"/>
    <property type="match status" value="1"/>
</dbReference>
<dbReference type="SUPFAM" id="SSF56176">
    <property type="entry name" value="FAD-binding/transporter-associated domain-like"/>
    <property type="match status" value="1"/>
</dbReference>
<dbReference type="PANTHER" id="PTHR43716:SF1">
    <property type="entry name" value="D-2-HYDROXYGLUTARATE DEHYDROGENASE, MITOCHONDRIAL"/>
    <property type="match status" value="1"/>
</dbReference>
<dbReference type="Gene3D" id="3.30.43.10">
    <property type="entry name" value="Uridine Diphospho-n-acetylenolpyruvylglucosamine Reductase, domain 2"/>
    <property type="match status" value="1"/>
</dbReference>
<dbReference type="GeneTree" id="ENSGT00550000075086"/>